<evidence type="ECO:0000256" key="3">
    <source>
        <dbReference type="ARBA" id="ARBA00022840"/>
    </source>
</evidence>
<name>A0A7T0BSH1_9BACT</name>
<sequence>MYKYFDLMIFDTIDNSITLNLINCIQQYTYFLEKKDLNNCLIYLKNFIIQKFCTNYIEFIKNFKENTKKNILNFFILNKILNMI</sequence>
<keyword evidence="3" id="KW-0067">ATP-binding</keyword>
<protein>
    <submittedName>
        <fullName evidence="5">Uncharacterized protein</fullName>
    </submittedName>
</protein>
<dbReference type="GO" id="GO:0006418">
    <property type="term" value="P:tRNA aminoacylation for protein translation"/>
    <property type="evidence" value="ECO:0007669"/>
    <property type="project" value="InterPro"/>
</dbReference>
<dbReference type="SUPFAM" id="SSF47323">
    <property type="entry name" value="Anticodon-binding domain of a subclass of class I aminoacyl-tRNA synthetases"/>
    <property type="match status" value="1"/>
</dbReference>
<evidence type="ECO:0000313" key="6">
    <source>
        <dbReference type="Proteomes" id="UP000594451"/>
    </source>
</evidence>
<evidence type="ECO:0000313" key="5">
    <source>
        <dbReference type="EMBL" id="QPJ58467.1"/>
    </source>
</evidence>
<dbReference type="InterPro" id="IPR009080">
    <property type="entry name" value="tRNAsynth_Ia_anticodon-bd"/>
</dbReference>
<gene>
    <name evidence="5" type="ORF">E5P55_00565</name>
</gene>
<dbReference type="Proteomes" id="UP000594451">
    <property type="component" value="Chromosome"/>
</dbReference>
<dbReference type="GO" id="GO:0004812">
    <property type="term" value="F:aminoacyl-tRNA ligase activity"/>
    <property type="evidence" value="ECO:0007669"/>
    <property type="project" value="UniProtKB-KW"/>
</dbReference>
<keyword evidence="6" id="KW-1185">Reference proteome</keyword>
<keyword evidence="1" id="KW-0436">Ligase</keyword>
<evidence type="ECO:0000256" key="2">
    <source>
        <dbReference type="ARBA" id="ARBA00022741"/>
    </source>
</evidence>
<proteinExistence type="predicted"/>
<dbReference type="KEGG" id="psup:E5P55_00565"/>
<evidence type="ECO:0000256" key="4">
    <source>
        <dbReference type="ARBA" id="ARBA00023146"/>
    </source>
</evidence>
<dbReference type="AlphaFoldDB" id="A0A7T0BSH1"/>
<reference evidence="5 6" key="1">
    <citation type="journal article" date="2020" name="Sci. Rep.">
        <title>Morphology, ultrastructure, genomics, and phylogeny of Euplotes vanleeuwenhoeki sp. nov. and its ultra-reduced endosymbiont Candidatus Pinguicoccus supinus sp. nov.</title>
        <authorList>
            <person name="Serra V."/>
            <person name="Gammuto L."/>
            <person name="Nitla V."/>
            <person name="Castelli M."/>
            <person name="Lanzoni O."/>
            <person name="Sassera D."/>
            <person name="Bandi C."/>
            <person name="Sandeep B.V."/>
            <person name="Verni F."/>
            <person name="Modeo L."/>
            <person name="Petroni G."/>
        </authorList>
    </citation>
    <scope>NUCLEOTIDE SEQUENCE [LARGE SCALE GENOMIC DNA]</scope>
    <source>
        <strain evidence="5 6">KKR18_Esm</strain>
    </source>
</reference>
<organism evidence="5 6">
    <name type="scientific">Candidatus Pinguicoccus supinus</name>
    <dbReference type="NCBI Taxonomy" id="2529394"/>
    <lineage>
        <taxon>Bacteria</taxon>
        <taxon>Pseudomonadati</taxon>
        <taxon>Verrucomicrobiota</taxon>
        <taxon>Candidatus Pinguicoccus</taxon>
    </lineage>
</organism>
<keyword evidence="4" id="KW-0030">Aminoacyl-tRNA synthetase</keyword>
<evidence type="ECO:0000256" key="1">
    <source>
        <dbReference type="ARBA" id="ARBA00022598"/>
    </source>
</evidence>
<accession>A0A7T0BSH1</accession>
<keyword evidence="2" id="KW-0547">Nucleotide-binding</keyword>
<dbReference type="EMBL" id="CP039370">
    <property type="protein sequence ID" value="QPJ58467.1"/>
    <property type="molecule type" value="Genomic_DNA"/>
</dbReference>
<dbReference type="GO" id="GO:0005524">
    <property type="term" value="F:ATP binding"/>
    <property type="evidence" value="ECO:0007669"/>
    <property type="project" value="UniProtKB-KW"/>
</dbReference>
<dbReference type="Gene3D" id="1.10.730.10">
    <property type="entry name" value="Isoleucyl-tRNA Synthetase, Domain 1"/>
    <property type="match status" value="1"/>
</dbReference>